<evidence type="ECO:0000259" key="17">
    <source>
        <dbReference type="PROSITE" id="PS50172"/>
    </source>
</evidence>
<evidence type="ECO:0000313" key="21">
    <source>
        <dbReference type="EMBL" id="ROW01882.1"/>
    </source>
</evidence>
<dbReference type="EMBL" id="LKEA01000018">
    <property type="protein sequence ID" value="ROW01882.1"/>
    <property type="molecule type" value="Genomic_DNA"/>
</dbReference>
<dbReference type="SUPFAM" id="SSF56399">
    <property type="entry name" value="ADP-ribosylation"/>
    <property type="match status" value="1"/>
</dbReference>
<dbReference type="GO" id="GO:0016779">
    <property type="term" value="F:nucleotidyltransferase activity"/>
    <property type="evidence" value="ECO:0007669"/>
    <property type="project" value="UniProtKB-KW"/>
</dbReference>
<dbReference type="PANTHER" id="PTHR10459:SF60">
    <property type="entry name" value="POLY [ADP-RIBOSE] POLYMERASE 2"/>
    <property type="match status" value="1"/>
</dbReference>
<evidence type="ECO:0000256" key="13">
    <source>
        <dbReference type="ARBA" id="ARBA00024347"/>
    </source>
</evidence>
<evidence type="ECO:0000256" key="4">
    <source>
        <dbReference type="ARBA" id="ARBA00022695"/>
    </source>
</evidence>
<organism evidence="21 22">
    <name type="scientific">Cytospora schulzeri</name>
    <dbReference type="NCBI Taxonomy" id="448051"/>
    <lineage>
        <taxon>Eukaryota</taxon>
        <taxon>Fungi</taxon>
        <taxon>Dikarya</taxon>
        <taxon>Ascomycota</taxon>
        <taxon>Pezizomycotina</taxon>
        <taxon>Sordariomycetes</taxon>
        <taxon>Sordariomycetidae</taxon>
        <taxon>Diaporthales</taxon>
        <taxon>Cytosporaceae</taxon>
        <taxon>Cytospora</taxon>
    </lineage>
</organism>
<dbReference type="AlphaFoldDB" id="A0A423WEQ1"/>
<keyword evidence="2 15" id="KW-0328">Glycosyltransferase</keyword>
<dbReference type="InterPro" id="IPR001357">
    <property type="entry name" value="BRCT_dom"/>
</dbReference>
<keyword evidence="3 15" id="KW-0808">Transferase</keyword>
<dbReference type="GO" id="GO:1990404">
    <property type="term" value="F:NAD+-protein mono-ADP-ribosyltransferase activity"/>
    <property type="evidence" value="ECO:0007669"/>
    <property type="project" value="TreeGrafter"/>
</dbReference>
<dbReference type="FunFam" id="2.20.140.10:FF:000001">
    <property type="entry name" value="Poly [ADP-ribose] polymerase"/>
    <property type="match status" value="1"/>
</dbReference>
<feature type="domain" description="PARP catalytic" evidence="18">
    <location>
        <begin position="448"/>
        <end position="678"/>
    </location>
</feature>
<dbReference type="GO" id="GO:0006302">
    <property type="term" value="P:double-strand break repair"/>
    <property type="evidence" value="ECO:0007669"/>
    <property type="project" value="TreeGrafter"/>
</dbReference>
<evidence type="ECO:0000259" key="18">
    <source>
        <dbReference type="PROSITE" id="PS51059"/>
    </source>
</evidence>
<evidence type="ECO:0000256" key="12">
    <source>
        <dbReference type="ARBA" id="ARBA00023242"/>
    </source>
</evidence>
<dbReference type="InterPro" id="IPR036616">
    <property type="entry name" value="Poly(ADP-ribose)pol_reg_dom_sf"/>
</dbReference>
<dbReference type="CDD" id="cd01437">
    <property type="entry name" value="parp_like"/>
    <property type="match status" value="1"/>
</dbReference>
<comment type="catalytic activity">
    <reaction evidence="14">
        <text>NAD(+) + (ADP-D-ribosyl)n-acceptor = nicotinamide + (ADP-D-ribosyl)n+1-acceptor + H(+).</text>
        <dbReference type="EC" id="2.4.2.30"/>
    </reaction>
</comment>
<evidence type="ECO:0000256" key="3">
    <source>
        <dbReference type="ARBA" id="ARBA00022679"/>
    </source>
</evidence>
<dbReference type="SUPFAM" id="SSF52113">
    <property type="entry name" value="BRCT domain"/>
    <property type="match status" value="1"/>
</dbReference>
<dbReference type="PROSITE" id="PS51060">
    <property type="entry name" value="PARP_ALPHA_HD"/>
    <property type="match status" value="1"/>
</dbReference>
<dbReference type="GO" id="GO:0008270">
    <property type="term" value="F:zinc ion binding"/>
    <property type="evidence" value="ECO:0007669"/>
    <property type="project" value="UniProtKB-KW"/>
</dbReference>
<dbReference type="CDD" id="cd07997">
    <property type="entry name" value="WGR_PARP"/>
    <property type="match status" value="1"/>
</dbReference>
<dbReference type="Gene3D" id="1.20.142.10">
    <property type="entry name" value="Poly(ADP-ribose) polymerase, regulatory domain"/>
    <property type="match status" value="1"/>
</dbReference>
<dbReference type="EC" id="2.4.2.-" evidence="15"/>
<evidence type="ECO:0000256" key="9">
    <source>
        <dbReference type="ARBA" id="ARBA00022833"/>
    </source>
</evidence>
<evidence type="ECO:0000256" key="2">
    <source>
        <dbReference type="ARBA" id="ARBA00022676"/>
    </source>
</evidence>
<evidence type="ECO:0000259" key="19">
    <source>
        <dbReference type="PROSITE" id="PS51060"/>
    </source>
</evidence>
<dbReference type="Pfam" id="PF05406">
    <property type="entry name" value="WGR"/>
    <property type="match status" value="1"/>
</dbReference>
<comment type="caution">
    <text evidence="21">The sequence shown here is derived from an EMBL/GenBank/DDBJ whole genome shotgun (WGS) entry which is preliminary data.</text>
</comment>
<dbReference type="InterPro" id="IPR036420">
    <property type="entry name" value="BRCT_dom_sf"/>
</dbReference>
<dbReference type="Pfam" id="PF00644">
    <property type="entry name" value="PARP"/>
    <property type="match status" value="1"/>
</dbReference>
<dbReference type="Pfam" id="PF00533">
    <property type="entry name" value="BRCT"/>
    <property type="match status" value="1"/>
</dbReference>
<dbReference type="GO" id="GO:0003677">
    <property type="term" value="F:DNA binding"/>
    <property type="evidence" value="ECO:0007669"/>
    <property type="project" value="UniProtKB-KW"/>
</dbReference>
<dbReference type="InterPro" id="IPR004102">
    <property type="entry name" value="Poly(ADP-ribose)pol_reg_dom"/>
</dbReference>
<dbReference type="SUPFAM" id="SSF47587">
    <property type="entry name" value="Domain of poly(ADP-ribose) polymerase"/>
    <property type="match status" value="1"/>
</dbReference>
<gene>
    <name evidence="21" type="ORF">VMCG_05573</name>
</gene>
<dbReference type="GO" id="GO:0005730">
    <property type="term" value="C:nucleolus"/>
    <property type="evidence" value="ECO:0007669"/>
    <property type="project" value="TreeGrafter"/>
</dbReference>
<protein>
    <recommendedName>
        <fullName evidence="15">Poly [ADP-ribose] polymerase</fullName>
        <shortName evidence="15">PARP</shortName>
        <ecNumber evidence="15">2.4.2.-</ecNumber>
    </recommendedName>
</protein>
<dbReference type="SUPFAM" id="SSF142921">
    <property type="entry name" value="WGR domain-like"/>
    <property type="match status" value="1"/>
</dbReference>
<dbReference type="PROSITE" id="PS51977">
    <property type="entry name" value="WGR"/>
    <property type="match status" value="1"/>
</dbReference>
<dbReference type="OrthoDB" id="2017365at2759"/>
<evidence type="ECO:0000256" key="1">
    <source>
        <dbReference type="ARBA" id="ARBA00004123"/>
    </source>
</evidence>
<keyword evidence="6" id="KW-0677">Repeat</keyword>
<dbReference type="Proteomes" id="UP000283895">
    <property type="component" value="Unassembled WGS sequence"/>
</dbReference>
<proteinExistence type="inferred from homology"/>
<evidence type="ECO:0000256" key="11">
    <source>
        <dbReference type="ARBA" id="ARBA00023125"/>
    </source>
</evidence>
<dbReference type="Pfam" id="PF02877">
    <property type="entry name" value="PARP_reg"/>
    <property type="match status" value="1"/>
</dbReference>
<keyword evidence="4" id="KW-0548">Nucleotidyltransferase</keyword>
<dbReference type="Gene3D" id="2.20.140.10">
    <property type="entry name" value="WGR domain"/>
    <property type="match status" value="1"/>
</dbReference>
<evidence type="ECO:0000256" key="16">
    <source>
        <dbReference type="SAM" id="MobiDB-lite"/>
    </source>
</evidence>
<feature type="region of interest" description="Disordered" evidence="16">
    <location>
        <begin position="89"/>
        <end position="155"/>
    </location>
</feature>
<dbReference type="FunFam" id="1.20.142.10:FF:000002">
    <property type="entry name" value="Poly [ADP-ribose] polymerase"/>
    <property type="match status" value="1"/>
</dbReference>
<evidence type="ECO:0000313" key="22">
    <source>
        <dbReference type="Proteomes" id="UP000283895"/>
    </source>
</evidence>
<evidence type="ECO:0000256" key="10">
    <source>
        <dbReference type="ARBA" id="ARBA00023027"/>
    </source>
</evidence>
<dbReference type="STRING" id="356882.A0A423WEQ1"/>
<dbReference type="InterPro" id="IPR008893">
    <property type="entry name" value="WGR_domain"/>
</dbReference>
<dbReference type="GO" id="GO:0070212">
    <property type="term" value="P:protein poly-ADP-ribosylation"/>
    <property type="evidence" value="ECO:0007669"/>
    <property type="project" value="TreeGrafter"/>
</dbReference>
<keyword evidence="10 15" id="KW-0520">NAD</keyword>
<evidence type="ECO:0000256" key="5">
    <source>
        <dbReference type="ARBA" id="ARBA00022723"/>
    </source>
</evidence>
<evidence type="ECO:0000259" key="20">
    <source>
        <dbReference type="PROSITE" id="PS51977"/>
    </source>
</evidence>
<keyword evidence="22" id="KW-1185">Reference proteome</keyword>
<dbReference type="InterPro" id="IPR012317">
    <property type="entry name" value="Poly(ADP-ribose)pol_cat_dom"/>
</dbReference>
<keyword evidence="9" id="KW-0862">Zinc</keyword>
<keyword evidence="5" id="KW-0479">Metal-binding</keyword>
<evidence type="ECO:0000256" key="6">
    <source>
        <dbReference type="ARBA" id="ARBA00022737"/>
    </source>
</evidence>
<dbReference type="GO" id="GO:0003950">
    <property type="term" value="F:NAD+ poly-ADP-ribosyltransferase activity"/>
    <property type="evidence" value="ECO:0007669"/>
    <property type="project" value="UniProtKB-UniRule"/>
</dbReference>
<dbReference type="PROSITE" id="PS50172">
    <property type="entry name" value="BRCT"/>
    <property type="match status" value="1"/>
</dbReference>
<dbReference type="InterPro" id="IPR036930">
    <property type="entry name" value="WGR_dom_sf"/>
</dbReference>
<comment type="similarity">
    <text evidence="13">Belongs to the ARTD/PARP family.</text>
</comment>
<keyword evidence="12" id="KW-0539">Nucleus</keyword>
<feature type="compositionally biased region" description="Polar residues" evidence="16">
    <location>
        <begin position="92"/>
        <end position="101"/>
    </location>
</feature>
<dbReference type="Gene3D" id="3.90.228.10">
    <property type="match status" value="1"/>
</dbReference>
<feature type="domain" description="PARP alpha-helical" evidence="19">
    <location>
        <begin position="320"/>
        <end position="437"/>
    </location>
</feature>
<name>A0A423WEQ1_9PEZI</name>
<sequence length="678" mass="74757">MASTPAVPAAPPLDGCVVAFRGSFPGHKQADLSGQATRLGARVRKSLTKDATHLITTQSGLDEPSSKVYDARERGIHIVSIDWLLDSEESNSRQPETLYSFDTNTTTATTTNDGGAGPVIAPTPPPPTSSKKRQASPSTIDSSPEAKPQPKKTKLDMVAEKDKTPALGQEQIAKSWDVQVPLDEYCHLSGYGVHIDDDSVIWDASLNQTNAGHNNNKFYRIQLLINPANHCQTWTRWGRVGERGQSSTLGNGSLSDAKTQFEKKFKDKTGLTWENRTADPKPKKYVFLEKCYQPESDDDDVKPAGEANEKGAEIAWKPPSCTLDLEVQKLMELIFNQKYFAAAMTDLNYDVNKLPLGRLSKATIMRGFQTLKDLSETIDNPAGRYPVEDLSNLYYSLIPHNFGRNRPPVINNQATVKREIELLENLADMKDATNILKAEIEGRGSSMHPLDRQYLGLGLDEMAPLDPKSVEFQLLGEYLMNTRGHTHHANYSIESIFRIERHGEKERFIANKQSDRRLLWHGSRATNFGGILSQGLRIAPPEAPANGYMFGKGVYLADMSSKSANYCCSGISDGTALLLLCEADLGTPMLELTGSDYNAGEHAKSQGLSSTWGKGLTGPSVWKDASCVHPSLAGIKMPDTSRGPPGPTGVQNAYLKYNEYICYDVSQIRLRYLLRVKM</sequence>
<evidence type="ECO:0000256" key="8">
    <source>
        <dbReference type="ARBA" id="ARBA00022771"/>
    </source>
</evidence>
<dbReference type="Gene3D" id="3.40.50.10190">
    <property type="entry name" value="BRCT domain"/>
    <property type="match status" value="1"/>
</dbReference>
<dbReference type="SMART" id="SM00292">
    <property type="entry name" value="BRCT"/>
    <property type="match status" value="1"/>
</dbReference>
<dbReference type="PANTHER" id="PTHR10459">
    <property type="entry name" value="DNA LIGASE"/>
    <property type="match status" value="1"/>
</dbReference>
<keyword evidence="7" id="KW-0013">ADP-ribosylation</keyword>
<keyword evidence="8" id="KW-0863">Zinc-finger</keyword>
<evidence type="ECO:0000256" key="15">
    <source>
        <dbReference type="RuleBase" id="RU362114"/>
    </source>
</evidence>
<feature type="compositionally biased region" description="Low complexity" evidence="16">
    <location>
        <begin position="102"/>
        <end position="113"/>
    </location>
</feature>
<accession>A0A423WEQ1</accession>
<comment type="subcellular location">
    <subcellularLocation>
        <location evidence="1">Nucleus</location>
    </subcellularLocation>
</comment>
<feature type="domain" description="WGR" evidence="20">
    <location>
        <begin position="190"/>
        <end position="285"/>
    </location>
</feature>
<reference evidence="21 22" key="1">
    <citation type="submission" date="2015-09" db="EMBL/GenBank/DDBJ databases">
        <title>Host preference determinants of Valsa canker pathogens revealed by comparative genomics.</title>
        <authorList>
            <person name="Yin Z."/>
            <person name="Huang L."/>
        </authorList>
    </citation>
    <scope>NUCLEOTIDE SEQUENCE [LARGE SCALE GENOMIC DNA]</scope>
    <source>
        <strain evidence="21 22">03-1</strain>
    </source>
</reference>
<feature type="domain" description="BRCT" evidence="17">
    <location>
        <begin position="8"/>
        <end position="101"/>
    </location>
</feature>
<evidence type="ECO:0000256" key="7">
    <source>
        <dbReference type="ARBA" id="ARBA00022765"/>
    </source>
</evidence>
<dbReference type="PROSITE" id="PS51059">
    <property type="entry name" value="PARP_CATALYTIC"/>
    <property type="match status" value="1"/>
</dbReference>
<dbReference type="SMART" id="SM00773">
    <property type="entry name" value="WGR"/>
    <property type="match status" value="1"/>
</dbReference>
<dbReference type="InterPro" id="IPR050800">
    <property type="entry name" value="ARTD/PARP"/>
</dbReference>
<keyword evidence="11" id="KW-0238">DNA-binding</keyword>
<evidence type="ECO:0000256" key="14">
    <source>
        <dbReference type="ARBA" id="ARBA00033987"/>
    </source>
</evidence>